<evidence type="ECO:0000259" key="9">
    <source>
        <dbReference type="Pfam" id="PF13649"/>
    </source>
</evidence>
<dbReference type="SUPFAM" id="SSF57667">
    <property type="entry name" value="beta-beta-alpha zinc fingers"/>
    <property type="match status" value="1"/>
</dbReference>
<feature type="domain" description="Protein arginine N-methyltransferase" evidence="10">
    <location>
        <begin position="379"/>
        <end position="532"/>
    </location>
</feature>
<evidence type="ECO:0000256" key="6">
    <source>
        <dbReference type="ARBA" id="ARBA00049303"/>
    </source>
</evidence>
<dbReference type="EC" id="2.1.1.319" evidence="1"/>
<evidence type="ECO:0000256" key="5">
    <source>
        <dbReference type="ARBA" id="ARBA00047384"/>
    </source>
</evidence>
<dbReference type="Gene3D" id="3.40.50.150">
    <property type="entry name" value="Vaccinia Virus protein VP39"/>
    <property type="match status" value="1"/>
</dbReference>
<keyword evidence="4 7" id="KW-0949">S-adenosyl-L-methionine</keyword>
<dbReference type="InterPro" id="IPR055135">
    <property type="entry name" value="PRMT_dom"/>
</dbReference>
<dbReference type="InterPro" id="IPR029063">
    <property type="entry name" value="SAM-dependent_MTases_sf"/>
</dbReference>
<evidence type="ECO:0000313" key="11">
    <source>
        <dbReference type="EMBL" id="JAC84281.1"/>
    </source>
</evidence>
<keyword evidence="3 7" id="KW-0808">Transferase</keyword>
<organism evidence="11">
    <name type="scientific">Tetraselmis sp. GSL018</name>
    <dbReference type="NCBI Taxonomy" id="582737"/>
    <lineage>
        <taxon>Eukaryota</taxon>
        <taxon>Viridiplantae</taxon>
        <taxon>Chlorophyta</taxon>
        <taxon>core chlorophytes</taxon>
        <taxon>Chlorodendrophyceae</taxon>
        <taxon>Chlorodendrales</taxon>
        <taxon>Chlorodendraceae</taxon>
        <taxon>Tetraselmis</taxon>
    </lineage>
</organism>
<dbReference type="PANTHER" id="PTHR11006:SF89">
    <property type="entry name" value="PROTEIN ARGININE N-METHYLTRANSFERASE 3-RELATED"/>
    <property type="match status" value="1"/>
</dbReference>
<dbReference type="InterPro" id="IPR041698">
    <property type="entry name" value="Methyltransf_25"/>
</dbReference>
<feature type="domain" description="Methyltransferase" evidence="9">
    <location>
        <begin position="254"/>
        <end position="359"/>
    </location>
</feature>
<dbReference type="FunFam" id="3.40.50.150:FF:000003">
    <property type="entry name" value="Blast:Protein arginine N-methyltransferase 1"/>
    <property type="match status" value="1"/>
</dbReference>
<dbReference type="EMBL" id="GBEZ01000619">
    <property type="protein sequence ID" value="JAC84281.1"/>
    <property type="molecule type" value="Transcribed_RNA"/>
</dbReference>
<evidence type="ECO:0000256" key="8">
    <source>
        <dbReference type="SAM" id="MobiDB-lite"/>
    </source>
</evidence>
<dbReference type="Gene3D" id="2.70.160.11">
    <property type="entry name" value="Hnrnp arginine n-methyltransferase1"/>
    <property type="match status" value="1"/>
</dbReference>
<evidence type="ECO:0000256" key="7">
    <source>
        <dbReference type="PROSITE-ProRule" id="PRU01015"/>
    </source>
</evidence>
<name>A0A061SNI7_9CHLO</name>
<dbReference type="InterPro" id="IPR036236">
    <property type="entry name" value="Znf_C2H2_sf"/>
</dbReference>
<dbReference type="PROSITE" id="PS51678">
    <property type="entry name" value="SAM_MT_PRMT"/>
    <property type="match status" value="1"/>
</dbReference>
<feature type="region of interest" description="Disordered" evidence="8">
    <location>
        <begin position="180"/>
        <end position="206"/>
    </location>
</feature>
<dbReference type="Pfam" id="PF13649">
    <property type="entry name" value="Methyltransf_25"/>
    <property type="match status" value="1"/>
</dbReference>
<dbReference type="GO" id="GO:0035242">
    <property type="term" value="F:protein-arginine omega-N asymmetric methyltransferase activity"/>
    <property type="evidence" value="ECO:0007669"/>
    <property type="project" value="UniProtKB-EC"/>
</dbReference>
<comment type="catalytic activity">
    <reaction evidence="5">
        <text>L-arginyl-[protein] + 2 S-adenosyl-L-methionine = N(omega),N(omega)-dimethyl-L-arginyl-[protein] + 2 S-adenosyl-L-homocysteine + 2 H(+)</text>
        <dbReference type="Rhea" id="RHEA:48096"/>
        <dbReference type="Rhea" id="RHEA-COMP:10532"/>
        <dbReference type="Rhea" id="RHEA-COMP:11991"/>
        <dbReference type="ChEBI" id="CHEBI:15378"/>
        <dbReference type="ChEBI" id="CHEBI:29965"/>
        <dbReference type="ChEBI" id="CHEBI:57856"/>
        <dbReference type="ChEBI" id="CHEBI:59789"/>
        <dbReference type="ChEBI" id="CHEBI:61897"/>
        <dbReference type="EC" id="2.1.1.319"/>
    </reaction>
    <physiologicalReaction direction="left-to-right" evidence="5">
        <dbReference type="Rhea" id="RHEA:48097"/>
    </physiologicalReaction>
</comment>
<keyword evidence="2 7" id="KW-0489">Methyltransferase</keyword>
<evidence type="ECO:0000256" key="4">
    <source>
        <dbReference type="ARBA" id="ARBA00022691"/>
    </source>
</evidence>
<accession>A0A061SNI7</accession>
<evidence type="ECO:0000256" key="2">
    <source>
        <dbReference type="ARBA" id="ARBA00022603"/>
    </source>
</evidence>
<gene>
    <name evidence="11" type="primary">PRMT3</name>
    <name evidence="11" type="ORF">TSPGSL018_1364</name>
</gene>
<dbReference type="Pfam" id="PF22528">
    <property type="entry name" value="PRMT_C"/>
    <property type="match status" value="1"/>
</dbReference>
<protein>
    <recommendedName>
        <fullName evidence="1">type I protein arginine methyltransferase</fullName>
        <ecNumber evidence="1">2.1.1.319</ecNumber>
    </recommendedName>
</protein>
<dbReference type="PANTHER" id="PTHR11006">
    <property type="entry name" value="PROTEIN ARGININE N-METHYLTRANSFERASE"/>
    <property type="match status" value="1"/>
</dbReference>
<dbReference type="InterPro" id="IPR025799">
    <property type="entry name" value="Arg_MeTrfase"/>
</dbReference>
<comment type="catalytic activity">
    <reaction evidence="6">
        <text>L-arginyl-[protein] + S-adenosyl-L-methionine = N(omega)-methyl-L-arginyl-[protein] + S-adenosyl-L-homocysteine + H(+)</text>
        <dbReference type="Rhea" id="RHEA:48100"/>
        <dbReference type="Rhea" id="RHEA-COMP:10532"/>
        <dbReference type="Rhea" id="RHEA-COMP:11990"/>
        <dbReference type="ChEBI" id="CHEBI:15378"/>
        <dbReference type="ChEBI" id="CHEBI:29965"/>
        <dbReference type="ChEBI" id="CHEBI:57856"/>
        <dbReference type="ChEBI" id="CHEBI:59789"/>
        <dbReference type="ChEBI" id="CHEBI:65280"/>
    </reaction>
    <physiologicalReaction direction="left-to-right" evidence="6">
        <dbReference type="Rhea" id="RHEA:48101"/>
    </physiologicalReaction>
</comment>
<dbReference type="SUPFAM" id="SSF53335">
    <property type="entry name" value="S-adenosyl-L-methionine-dependent methyltransferases"/>
    <property type="match status" value="1"/>
</dbReference>
<evidence type="ECO:0000256" key="3">
    <source>
        <dbReference type="ARBA" id="ARBA00022679"/>
    </source>
</evidence>
<dbReference type="AlphaFoldDB" id="A0A061SNI7"/>
<dbReference type="GO" id="GO:0042054">
    <property type="term" value="F:histone methyltransferase activity"/>
    <property type="evidence" value="ECO:0007669"/>
    <property type="project" value="TreeGrafter"/>
</dbReference>
<dbReference type="CDD" id="cd02440">
    <property type="entry name" value="AdoMet_MTases"/>
    <property type="match status" value="1"/>
</dbReference>
<evidence type="ECO:0000259" key="10">
    <source>
        <dbReference type="Pfam" id="PF22528"/>
    </source>
</evidence>
<evidence type="ECO:0000256" key="1">
    <source>
        <dbReference type="ARBA" id="ARBA00011925"/>
    </source>
</evidence>
<reference evidence="11" key="1">
    <citation type="submission" date="2014-05" db="EMBL/GenBank/DDBJ databases">
        <title>The transcriptome of the halophilic microalga Tetraselmis sp. GSL018 isolated from the Great Salt Lake, Utah.</title>
        <authorList>
            <person name="Jinkerson R.E."/>
            <person name="D'Adamo S."/>
            <person name="Posewitz M.C."/>
        </authorList>
    </citation>
    <scope>NUCLEOTIDE SEQUENCE</scope>
    <source>
        <strain evidence="11">GSL018</strain>
    </source>
</reference>
<dbReference type="GO" id="GO:0005634">
    <property type="term" value="C:nucleus"/>
    <property type="evidence" value="ECO:0007669"/>
    <property type="project" value="TreeGrafter"/>
</dbReference>
<dbReference type="GO" id="GO:0032259">
    <property type="term" value="P:methylation"/>
    <property type="evidence" value="ECO:0007669"/>
    <property type="project" value="UniProtKB-KW"/>
</dbReference>
<sequence>MDSSSSDDGFDCDTGKIQIDSWEDWQGEDKEEQSCRSLFEARAFPTPEQAFEFDEEKYGFDLRKYVRRHGLSEYQAIKCVNYIRDGLSRGAEVSTLLSALESAGNNPEKCPFKDDKWLTPVLEDDGLLFYDFEDIAAEGSCRGEEPAAGANVSVRELIEENQKLRDAFAELKWSILPEELHEEGKENGDPPTVERPPVPRRAPISPENLRVDRSYFEGYGYFDIHREMLSDKHRTETYREALELNPSTVAGKRVLDVGCGTGILSMFAARGGASAVVGVDGSARIAGFAQRIVEANGLGPRAGGCVHIVPGKVEDLPALPAGVEQVDVIVSEWMGYALLFESMLDSVLAARDRWLRPGGAMLPDRAVLLAAPGGPGSTGLGFWEDVYGFSMTAIAEEEHQSALRTGIVRVVSPSDLLGEAAALKDWDLLSAAPSDLDFTSEFRLPLDSEAAGAQSRLCASVVLWFETPFSERACPEHPVVLSTSPHRPATHWAQTVLPLREPIDCQKATAVVGRLSFASRPGSCRSLDISLECWAELDGGERFCSQAAVYSMGVQQDGE</sequence>
<proteinExistence type="predicted"/>